<comment type="caution">
    <text evidence="1">The sequence shown here is derived from an EMBL/GenBank/DDBJ whole genome shotgun (WGS) entry which is preliminary data.</text>
</comment>
<evidence type="ECO:0000313" key="2">
    <source>
        <dbReference type="Proteomes" id="UP001234495"/>
    </source>
</evidence>
<protein>
    <submittedName>
        <fullName evidence="1">Uncharacterized protein</fullName>
    </submittedName>
</protein>
<evidence type="ECO:0000313" key="1">
    <source>
        <dbReference type="EMBL" id="MDQ0232910.1"/>
    </source>
</evidence>
<gene>
    <name evidence="1" type="ORF">J2S19_004234</name>
</gene>
<dbReference type="EMBL" id="JAUSUD010000027">
    <property type="protein sequence ID" value="MDQ0232910.1"/>
    <property type="molecule type" value="Genomic_DNA"/>
</dbReference>
<organism evidence="1 2">
    <name type="scientific">Metabacillus malikii</name>
    <dbReference type="NCBI Taxonomy" id="1504265"/>
    <lineage>
        <taxon>Bacteria</taxon>
        <taxon>Bacillati</taxon>
        <taxon>Bacillota</taxon>
        <taxon>Bacilli</taxon>
        <taxon>Bacillales</taxon>
        <taxon>Bacillaceae</taxon>
        <taxon>Metabacillus</taxon>
    </lineage>
</organism>
<dbReference type="Proteomes" id="UP001234495">
    <property type="component" value="Unassembled WGS sequence"/>
</dbReference>
<keyword evidence="2" id="KW-1185">Reference proteome</keyword>
<reference evidence="1 2" key="1">
    <citation type="submission" date="2023-07" db="EMBL/GenBank/DDBJ databases">
        <title>Genomic Encyclopedia of Type Strains, Phase IV (KMG-IV): sequencing the most valuable type-strain genomes for metagenomic binning, comparative biology and taxonomic classification.</title>
        <authorList>
            <person name="Goeker M."/>
        </authorList>
    </citation>
    <scope>NUCLEOTIDE SEQUENCE [LARGE SCALE GENOMIC DNA]</scope>
    <source>
        <strain evidence="1 2">DSM 29005</strain>
    </source>
</reference>
<accession>A0ABT9ZNV8</accession>
<sequence length="34" mass="3799">MLKGLFLVEDKELVADLRLEKVSIGKIGEVIEGR</sequence>
<name>A0ABT9ZNV8_9BACI</name>
<proteinExistence type="predicted"/>